<dbReference type="EMBL" id="BAABKX010000014">
    <property type="protein sequence ID" value="GAA5054994.1"/>
    <property type="molecule type" value="Genomic_DNA"/>
</dbReference>
<proteinExistence type="predicted"/>
<evidence type="ECO:0000256" key="1">
    <source>
        <dbReference type="SAM" id="MobiDB-lite"/>
    </source>
</evidence>
<comment type="caution">
    <text evidence="2">The sequence shown here is derived from an EMBL/GenBank/DDBJ whole genome shotgun (WGS) entry which is preliminary data.</text>
</comment>
<dbReference type="AlphaFoldDB" id="A0AAV3UKX5"/>
<evidence type="ECO:0008006" key="4">
    <source>
        <dbReference type="Google" id="ProtNLM"/>
    </source>
</evidence>
<dbReference type="GeneID" id="68613363"/>
<protein>
    <recommendedName>
        <fullName evidence="4">Secreted protein</fullName>
    </recommendedName>
</protein>
<keyword evidence="3" id="KW-1185">Reference proteome</keyword>
<accession>A0AAV3UKX5</accession>
<feature type="compositionally biased region" description="Low complexity" evidence="1">
    <location>
        <begin position="24"/>
        <end position="36"/>
    </location>
</feature>
<evidence type="ECO:0000313" key="2">
    <source>
        <dbReference type="EMBL" id="GAA5054994.1"/>
    </source>
</evidence>
<organism evidence="2 3">
    <name type="scientific">Haladaptatus pallidirubidus</name>
    <dbReference type="NCBI Taxonomy" id="1008152"/>
    <lineage>
        <taxon>Archaea</taxon>
        <taxon>Methanobacteriati</taxon>
        <taxon>Methanobacteriota</taxon>
        <taxon>Stenosarchaea group</taxon>
        <taxon>Halobacteria</taxon>
        <taxon>Halobacteriales</taxon>
        <taxon>Haladaptataceae</taxon>
        <taxon>Haladaptatus</taxon>
    </lineage>
</organism>
<gene>
    <name evidence="2" type="ORF">GCM10025751_34220</name>
</gene>
<reference evidence="2 3" key="1">
    <citation type="journal article" date="2019" name="Int. J. Syst. Evol. Microbiol.">
        <title>The Global Catalogue of Microorganisms (GCM) 10K type strain sequencing project: providing services to taxonomists for standard genome sequencing and annotation.</title>
        <authorList>
            <consortium name="The Broad Institute Genomics Platform"/>
            <consortium name="The Broad Institute Genome Sequencing Center for Infectious Disease"/>
            <person name="Wu L."/>
            <person name="Ma J."/>
        </authorList>
    </citation>
    <scope>NUCLEOTIDE SEQUENCE [LARGE SCALE GENOMIC DNA]</scope>
    <source>
        <strain evidence="2 3">JCM 17504</strain>
    </source>
</reference>
<feature type="region of interest" description="Disordered" evidence="1">
    <location>
        <begin position="24"/>
        <end position="72"/>
    </location>
</feature>
<dbReference type="RefSeq" id="WP_227773182.1">
    <property type="nucleotide sequence ID" value="NZ_BAABKX010000014.1"/>
</dbReference>
<name>A0AAV3UKX5_9EURY</name>
<dbReference type="Proteomes" id="UP001501729">
    <property type="component" value="Unassembled WGS sequence"/>
</dbReference>
<evidence type="ECO:0000313" key="3">
    <source>
        <dbReference type="Proteomes" id="UP001501729"/>
    </source>
</evidence>
<sequence length="98" mass="10149">MNWFVGAGLLVVLVFAVVLGTAVGTTAESPPTTEPSIAVTDRTNVGGGNANRAIGTSAVDTPSESVDSCVPETGNSLRWHLERYGTGCSSERSSRRPV</sequence>